<dbReference type="Gene3D" id="3.30.60.10">
    <property type="entry name" value="Endochitinase-like"/>
    <property type="match status" value="1"/>
</dbReference>
<keyword evidence="7" id="KW-0624">Polysaccharide degradation</keyword>
<keyword evidence="4" id="KW-0926">Vacuole</keyword>
<dbReference type="InterPro" id="IPR023346">
    <property type="entry name" value="Lysozyme-like_dom_sf"/>
</dbReference>
<dbReference type="Gene3D" id="3.30.20.10">
    <property type="entry name" value="Endochitinase, domain 2"/>
    <property type="match status" value="1"/>
</dbReference>
<comment type="function">
    <text evidence="1">Defense against chitin-containing fungal pathogens.</text>
</comment>
<dbReference type="GO" id="GO:0005975">
    <property type="term" value="P:carbohydrate metabolic process"/>
    <property type="evidence" value="ECO:0007669"/>
    <property type="project" value="InterPro"/>
</dbReference>
<evidence type="ECO:0000256" key="2">
    <source>
        <dbReference type="ARBA" id="ARBA00004116"/>
    </source>
</evidence>
<evidence type="ECO:0000256" key="5">
    <source>
        <dbReference type="ARBA" id="ARBA00022669"/>
    </source>
</evidence>
<feature type="signal peptide" evidence="12">
    <location>
        <begin position="1"/>
        <end position="23"/>
    </location>
</feature>
<feature type="disulfide bond" evidence="10">
    <location>
        <begin position="244"/>
        <end position="276"/>
    </location>
</feature>
<reference evidence="14" key="1">
    <citation type="submission" date="2018-01" db="EMBL/GenBank/DDBJ databases">
        <authorList>
            <person name="Mao J.F."/>
        </authorList>
    </citation>
    <scope>NUCLEOTIDE SEQUENCE</scope>
    <source>
        <strain evidence="14">Huo1</strain>
        <tissue evidence="14">Leaf</tissue>
    </source>
</reference>
<dbReference type="PROSITE" id="PS00773">
    <property type="entry name" value="CHITINASE_19_1"/>
    <property type="match status" value="1"/>
</dbReference>
<accession>A0A8X8XW65</accession>
<dbReference type="OrthoDB" id="5985073at2759"/>
<protein>
    <recommendedName>
        <fullName evidence="13">Chitin-binding type-1 domain-containing protein</fullName>
    </recommendedName>
</protein>
<proteinExistence type="inferred from homology"/>
<comment type="subcellular location">
    <subcellularLocation>
        <location evidence="2">Vacuole</location>
    </subcellularLocation>
</comment>
<dbReference type="GO" id="GO:0008061">
    <property type="term" value="F:chitin binding"/>
    <property type="evidence" value="ECO:0007669"/>
    <property type="project" value="UniProtKB-UniRule"/>
</dbReference>
<dbReference type="PROSITE" id="PS00774">
    <property type="entry name" value="CHITINASE_19_2"/>
    <property type="match status" value="1"/>
</dbReference>
<evidence type="ECO:0000256" key="12">
    <source>
        <dbReference type="SAM" id="SignalP"/>
    </source>
</evidence>
<comment type="similarity">
    <text evidence="3">Belongs to the glycosyl hydrolase 19 family. Chitinase class I subfamily.</text>
</comment>
<dbReference type="InterPro" id="IPR001002">
    <property type="entry name" value="Chitin-bd_1"/>
</dbReference>
<dbReference type="PANTHER" id="PTHR22595">
    <property type="entry name" value="CHITINASE-RELATED"/>
    <property type="match status" value="1"/>
</dbReference>
<comment type="caution">
    <text evidence="14">The sequence shown here is derived from an EMBL/GenBank/DDBJ whole genome shotgun (WGS) entry which is preliminary data.</text>
</comment>
<organism evidence="14">
    <name type="scientific">Salvia splendens</name>
    <name type="common">Scarlet sage</name>
    <dbReference type="NCBI Taxonomy" id="180675"/>
    <lineage>
        <taxon>Eukaryota</taxon>
        <taxon>Viridiplantae</taxon>
        <taxon>Streptophyta</taxon>
        <taxon>Embryophyta</taxon>
        <taxon>Tracheophyta</taxon>
        <taxon>Spermatophyta</taxon>
        <taxon>Magnoliopsida</taxon>
        <taxon>eudicotyledons</taxon>
        <taxon>Gunneridae</taxon>
        <taxon>Pentapetalae</taxon>
        <taxon>asterids</taxon>
        <taxon>lamiids</taxon>
        <taxon>Lamiales</taxon>
        <taxon>Lamiaceae</taxon>
        <taxon>Nepetoideae</taxon>
        <taxon>Mentheae</taxon>
        <taxon>Salviinae</taxon>
        <taxon>Salvia</taxon>
        <taxon>Salvia subgen. Calosphace</taxon>
        <taxon>core Calosphace</taxon>
    </lineage>
</organism>
<dbReference type="GO" id="GO:0005773">
    <property type="term" value="C:vacuole"/>
    <property type="evidence" value="ECO:0007669"/>
    <property type="project" value="UniProtKB-SubCell"/>
</dbReference>
<dbReference type="SMART" id="SM00270">
    <property type="entry name" value="ChtBD1"/>
    <property type="match status" value="1"/>
</dbReference>
<feature type="disulfide bond" evidence="10">
    <location>
        <begin position="94"/>
        <end position="140"/>
    </location>
</feature>
<evidence type="ECO:0000256" key="3">
    <source>
        <dbReference type="ARBA" id="ARBA00009373"/>
    </source>
</evidence>
<feature type="disulfide bond" evidence="10 11">
    <location>
        <begin position="32"/>
        <end position="44"/>
    </location>
</feature>
<keyword evidence="6" id="KW-0611">Plant defense</keyword>
<dbReference type="InterPro" id="IPR036861">
    <property type="entry name" value="Endochitinase-like_sf"/>
</dbReference>
<dbReference type="InterPro" id="IPR016283">
    <property type="entry name" value="Glyco_hydro_19"/>
</dbReference>
<keyword evidence="8 10" id="KW-1015">Disulfide bond</keyword>
<name>A0A8X8XW65_SALSN</name>
<evidence type="ECO:0000256" key="4">
    <source>
        <dbReference type="ARBA" id="ARBA00022554"/>
    </source>
</evidence>
<evidence type="ECO:0000256" key="10">
    <source>
        <dbReference type="PIRSR" id="PIRSR001060-2"/>
    </source>
</evidence>
<evidence type="ECO:0000313" key="14">
    <source>
        <dbReference type="EMBL" id="KAG6421105.1"/>
    </source>
</evidence>
<dbReference type="GO" id="GO:0006952">
    <property type="term" value="P:defense response"/>
    <property type="evidence" value="ECO:0007669"/>
    <property type="project" value="UniProtKB-KW"/>
</dbReference>
<evidence type="ECO:0000256" key="7">
    <source>
        <dbReference type="ARBA" id="ARBA00023024"/>
    </source>
</evidence>
<evidence type="ECO:0000256" key="6">
    <source>
        <dbReference type="ARBA" id="ARBA00022821"/>
    </source>
</evidence>
<dbReference type="GO" id="GO:0016998">
    <property type="term" value="P:cell wall macromolecule catabolic process"/>
    <property type="evidence" value="ECO:0007669"/>
    <property type="project" value="InterPro"/>
</dbReference>
<keyword evidence="7" id="KW-0119">Carbohydrate metabolism</keyword>
<dbReference type="AlphaFoldDB" id="A0A8X8XW65"/>
<dbReference type="Gene3D" id="1.10.530.10">
    <property type="match status" value="1"/>
</dbReference>
<keyword evidence="15" id="KW-1185">Reference proteome</keyword>
<evidence type="ECO:0000259" key="13">
    <source>
        <dbReference type="PROSITE" id="PS50941"/>
    </source>
</evidence>
<dbReference type="InterPro" id="IPR000726">
    <property type="entry name" value="Glyco_hydro_19_cat"/>
</dbReference>
<evidence type="ECO:0000256" key="1">
    <source>
        <dbReference type="ARBA" id="ARBA00003102"/>
    </source>
</evidence>
<gene>
    <name evidence="14" type="ORF">SASPL_117654</name>
</gene>
<keyword evidence="12" id="KW-0732">Signal</keyword>
<evidence type="ECO:0000256" key="8">
    <source>
        <dbReference type="ARBA" id="ARBA00023157"/>
    </source>
</evidence>
<dbReference type="PANTHER" id="PTHR22595:SF193">
    <property type="entry name" value="ENDOCHITINASE EP3"/>
    <property type="match status" value="1"/>
</dbReference>
<reference evidence="14" key="2">
    <citation type="submission" date="2020-08" db="EMBL/GenBank/DDBJ databases">
        <title>Plant Genome Project.</title>
        <authorList>
            <person name="Zhang R.-G."/>
        </authorList>
    </citation>
    <scope>NUCLEOTIDE SEQUENCE</scope>
    <source>
        <strain evidence="14">Huo1</strain>
        <tissue evidence="14">Leaf</tissue>
    </source>
</reference>
<feature type="disulfide bond" evidence="10 11">
    <location>
        <begin position="37"/>
        <end position="51"/>
    </location>
</feature>
<dbReference type="PIRSF" id="PIRSF001060">
    <property type="entry name" value="Endochitinase"/>
    <property type="match status" value="1"/>
</dbReference>
<dbReference type="Proteomes" id="UP000298416">
    <property type="component" value="Unassembled WGS sequence"/>
</dbReference>
<dbReference type="CDD" id="cd00325">
    <property type="entry name" value="chitinase_GH19"/>
    <property type="match status" value="1"/>
</dbReference>
<dbReference type="SUPFAM" id="SSF57016">
    <property type="entry name" value="Plant lectins/antimicrobial peptides"/>
    <property type="match status" value="1"/>
</dbReference>
<keyword evidence="7" id="KW-0146">Chitin degradation</keyword>
<dbReference type="Pfam" id="PF00182">
    <property type="entry name" value="Glyco_hydro_19"/>
    <property type="match status" value="1"/>
</dbReference>
<feature type="domain" description="Chitin-binding type-1" evidence="13">
    <location>
        <begin position="27"/>
        <end position="62"/>
    </location>
</feature>
<dbReference type="InterPro" id="IPR018371">
    <property type="entry name" value="Chitin-binding_1_CS"/>
</dbReference>
<dbReference type="GO" id="GO:0006032">
    <property type="term" value="P:chitin catabolic process"/>
    <property type="evidence" value="ECO:0007669"/>
    <property type="project" value="UniProtKB-KW"/>
</dbReference>
<dbReference type="PROSITE" id="PS00026">
    <property type="entry name" value="CHIT_BIND_I_1"/>
    <property type="match status" value="1"/>
</dbReference>
<dbReference type="SUPFAM" id="SSF53955">
    <property type="entry name" value="Lysozyme-like"/>
    <property type="match status" value="1"/>
</dbReference>
<feature type="active site" description="Proton donor" evidence="9">
    <location>
        <position position="135"/>
    </location>
</feature>
<evidence type="ECO:0000256" key="9">
    <source>
        <dbReference type="PIRSR" id="PIRSR001060-1"/>
    </source>
</evidence>
<dbReference type="PROSITE" id="PS50941">
    <property type="entry name" value="CHIT_BIND_I_2"/>
    <property type="match status" value="1"/>
</dbReference>
<dbReference type="FunFam" id="3.30.20.10:FF:000001">
    <property type="entry name" value="Endochitinase (Chitinase)"/>
    <property type="match status" value="1"/>
</dbReference>
<feature type="disulfide bond" evidence="10">
    <location>
        <begin position="155"/>
        <end position="164"/>
    </location>
</feature>
<evidence type="ECO:0000313" key="15">
    <source>
        <dbReference type="Proteomes" id="UP000298416"/>
    </source>
</evidence>
<dbReference type="EMBL" id="PNBA02000006">
    <property type="protein sequence ID" value="KAG6421105.1"/>
    <property type="molecule type" value="Genomic_DNA"/>
</dbReference>
<keyword evidence="5 11" id="KW-0147">Chitin-binding</keyword>
<dbReference type="CDD" id="cd00035">
    <property type="entry name" value="ChtBD1"/>
    <property type="match status" value="1"/>
</dbReference>
<feature type="chain" id="PRO_5036442408" description="Chitin-binding type-1 domain-containing protein" evidence="12">
    <location>
        <begin position="24"/>
        <end position="276"/>
    </location>
</feature>
<evidence type="ECO:0000256" key="11">
    <source>
        <dbReference type="PROSITE-ProRule" id="PRU00261"/>
    </source>
</evidence>
<dbReference type="GO" id="GO:0004568">
    <property type="term" value="F:chitinase activity"/>
    <property type="evidence" value="ECO:0007669"/>
    <property type="project" value="InterPro"/>
</dbReference>
<sequence length="276" mass="29616">MTIFNTLISFLLAAVLIAGALQAQVSCQNCGCAASLCCSQHGYCGTGDKYCSTGCKSGPCYSSSQQRSSNGNKLTDIVTDAFFSSIANQAGGGCPGRGFYTRAAFLEAARSYPLFGTTGSPEREIAAFFAHVTHETGHMCYIEELNGASKAADYCDKENRQYPCKAGKGYYGRGPVQLSWNYNYGAAGKSIGFDGLNHPEIVARDRVVSFKTGLWFWMNQCHAVITSGKGFGATIRAINGPLECDGANPSTVSARVQYYREYCKQLGVDPGTNLRC</sequence>
<comment type="caution">
    <text evidence="11">Lacks conserved residue(s) required for the propagation of feature annotation.</text>
</comment>